<dbReference type="AlphaFoldDB" id="A0A8T3DNX7"/>
<dbReference type="Proteomes" id="UP000829720">
    <property type="component" value="Unassembled WGS sequence"/>
</dbReference>
<evidence type="ECO:0000256" key="11">
    <source>
        <dbReference type="ARBA" id="ARBA00023180"/>
    </source>
</evidence>
<evidence type="ECO:0000256" key="17">
    <source>
        <dbReference type="ARBA" id="ARBA00036239"/>
    </source>
</evidence>
<comment type="caution">
    <text evidence="23">The sequence shown here is derived from an EMBL/GenBank/DDBJ whole genome shotgun (WGS) entry which is preliminary data.</text>
</comment>
<evidence type="ECO:0000256" key="20">
    <source>
        <dbReference type="RuleBase" id="RU000687"/>
    </source>
</evidence>
<dbReference type="PROSITE" id="PS00236">
    <property type="entry name" value="NEUROTR_ION_CHANNEL"/>
    <property type="match status" value="1"/>
</dbReference>
<feature type="chain" id="PRO_5035965172" description="5-hydroxytryptamine receptor 3A-like" evidence="20">
    <location>
        <begin position="19"/>
        <end position="453"/>
    </location>
</feature>
<comment type="catalytic activity">
    <reaction evidence="17">
        <text>Na(+)(in) = Na(+)(out)</text>
        <dbReference type="Rhea" id="RHEA:34963"/>
        <dbReference type="ChEBI" id="CHEBI:29101"/>
    </reaction>
</comment>
<evidence type="ECO:0000256" key="16">
    <source>
        <dbReference type="ARBA" id="ARBA00034430"/>
    </source>
</evidence>
<evidence type="ECO:0000256" key="19">
    <source>
        <dbReference type="ARBA" id="ARBA00037540"/>
    </source>
</evidence>
<dbReference type="PRINTS" id="PR00252">
    <property type="entry name" value="NRIONCHANNEL"/>
</dbReference>
<keyword evidence="11" id="KW-0325">Glycoprotein</keyword>
<sequence>MITVWLLCTLALTGEVSLDKLCTYHDVIDYLNLTGNNDMYISSRPVRDWRTTTEVHLDINLYAILGVIEKSQIFIPFLWTFLTWTNELISWDPNQFCGILQISLPKEKLWRPDLFVYEMTEKDRSPESPYMYISHNGTVTMEDDLVIASTCNMDVHKFPFDTQSCVLTFGSVLHIGKELQFIPVSNSSRATETSMKVIRSQGEWEFLNITVAKSKLSFNRGEWDQVKYTITMKRRPLLHVINFLLPILFFLTLDLASFFIADMKGEKLGFKVTVLLAISVLLLILNDILPSMSNKTPLIATYCIVIFAFMLLSLLETILVTFLMEKDCAPDWPTEGDSQCVTEDYKRTLDGTCEHECKGQRESCTCSCGVDVKVESEQWTPGAAQLTDTQTLQLILEELQEIRRNFSPHTMGVGKKKPLYWGRIARRLNAGFFCFYLITISLFLALIFFEWMA</sequence>
<evidence type="ECO:0000256" key="3">
    <source>
        <dbReference type="ARBA" id="ARBA00022692"/>
    </source>
</evidence>
<dbReference type="OrthoDB" id="410315at2759"/>
<evidence type="ECO:0000256" key="7">
    <source>
        <dbReference type="ARBA" id="ARBA00023065"/>
    </source>
</evidence>
<feature type="transmembrane region" description="Helical" evidence="20">
    <location>
        <begin position="428"/>
        <end position="449"/>
    </location>
</feature>
<comment type="catalytic activity">
    <reaction evidence="18">
        <text>Ca(2+)(in) = Ca(2+)(out)</text>
        <dbReference type="Rhea" id="RHEA:29671"/>
        <dbReference type="ChEBI" id="CHEBI:29108"/>
    </reaction>
</comment>
<feature type="transmembrane region" description="Helical" evidence="20">
    <location>
        <begin position="298"/>
        <end position="323"/>
    </location>
</feature>
<proteinExistence type="inferred from homology"/>
<name>A0A8T3DNX7_9TELE</name>
<evidence type="ECO:0000256" key="10">
    <source>
        <dbReference type="ARBA" id="ARBA00023170"/>
    </source>
</evidence>
<evidence type="ECO:0000256" key="13">
    <source>
        <dbReference type="ARBA" id="ARBA00023286"/>
    </source>
</evidence>
<feature type="transmembrane region" description="Helical" evidence="20">
    <location>
        <begin position="268"/>
        <end position="286"/>
    </location>
</feature>
<dbReference type="InterPro" id="IPR049944">
    <property type="entry name" value="LGIC_TM_5-HT3"/>
</dbReference>
<feature type="domain" description="Neurotransmitter-gated ion-channel ligand-binding" evidence="21">
    <location>
        <begin position="42"/>
        <end position="236"/>
    </location>
</feature>
<dbReference type="PANTHER" id="PTHR18945">
    <property type="entry name" value="NEUROTRANSMITTER GATED ION CHANNEL"/>
    <property type="match status" value="1"/>
</dbReference>
<comment type="similarity">
    <text evidence="20">Belongs to the ligand-gated ion channel (TC 1.A.9) family.</text>
</comment>
<dbReference type="GO" id="GO:0004888">
    <property type="term" value="F:transmembrane signaling receptor activity"/>
    <property type="evidence" value="ECO:0007669"/>
    <property type="project" value="InterPro"/>
</dbReference>
<evidence type="ECO:0000256" key="18">
    <source>
        <dbReference type="ARBA" id="ARBA00036634"/>
    </source>
</evidence>
<evidence type="ECO:0000259" key="21">
    <source>
        <dbReference type="Pfam" id="PF02931"/>
    </source>
</evidence>
<keyword evidence="1 20" id="KW-0813">Transport</keyword>
<dbReference type="InterPro" id="IPR006201">
    <property type="entry name" value="Neur_channel"/>
</dbReference>
<keyword evidence="6" id="KW-0770">Synapse</keyword>
<dbReference type="EMBL" id="JAERUA010000008">
    <property type="protein sequence ID" value="KAI1896658.1"/>
    <property type="molecule type" value="Genomic_DNA"/>
</dbReference>
<dbReference type="SUPFAM" id="SSF90112">
    <property type="entry name" value="Neurotransmitter-gated ion-channel transmembrane pore"/>
    <property type="match status" value="1"/>
</dbReference>
<evidence type="ECO:0000259" key="22">
    <source>
        <dbReference type="Pfam" id="PF02932"/>
    </source>
</evidence>
<evidence type="ECO:0000256" key="6">
    <source>
        <dbReference type="ARBA" id="ARBA00023018"/>
    </source>
</evidence>
<dbReference type="GO" id="GO:0005230">
    <property type="term" value="F:extracellular ligand-gated monoatomic ion channel activity"/>
    <property type="evidence" value="ECO:0007669"/>
    <property type="project" value="InterPro"/>
</dbReference>
<dbReference type="InterPro" id="IPR006029">
    <property type="entry name" value="Neurotrans-gated_channel_TM"/>
</dbReference>
<dbReference type="FunFam" id="2.70.170.10:FF:000017">
    <property type="entry name" value="5-hydroxytryptamine receptor 3A"/>
    <property type="match status" value="1"/>
</dbReference>
<evidence type="ECO:0000256" key="2">
    <source>
        <dbReference type="ARBA" id="ARBA00022475"/>
    </source>
</evidence>
<keyword evidence="2" id="KW-1003">Cell membrane</keyword>
<keyword evidence="10" id="KW-0675">Receptor</keyword>
<evidence type="ECO:0000313" key="24">
    <source>
        <dbReference type="Proteomes" id="UP000829720"/>
    </source>
</evidence>
<accession>A0A8T3DNX7</accession>
<keyword evidence="5 20" id="KW-1133">Transmembrane helix</keyword>
<dbReference type="Gene3D" id="1.20.58.390">
    <property type="entry name" value="Neurotransmitter-gated ion-channel transmembrane domain"/>
    <property type="match status" value="1"/>
</dbReference>
<comment type="function">
    <text evidence="19">Forms serotonin (5-hydroxytryptamine/5-HT3)-activated cation-selective channel complexes, which when activated cause fast, depolarizing responses in neurons.</text>
</comment>
<dbReference type="InterPro" id="IPR036734">
    <property type="entry name" value="Neur_chan_lig-bd_sf"/>
</dbReference>
<keyword evidence="13" id="KW-1071">Ligand-gated ion channel</keyword>
<dbReference type="InterPro" id="IPR036719">
    <property type="entry name" value="Neuro-gated_channel_TM_sf"/>
</dbReference>
<evidence type="ECO:0000256" key="12">
    <source>
        <dbReference type="ARBA" id="ARBA00023257"/>
    </source>
</evidence>
<dbReference type="InterPro" id="IPR018000">
    <property type="entry name" value="Neurotransmitter_ion_chnl_CS"/>
</dbReference>
<evidence type="ECO:0000256" key="9">
    <source>
        <dbReference type="ARBA" id="ARBA00023157"/>
    </source>
</evidence>
<dbReference type="InterPro" id="IPR006202">
    <property type="entry name" value="Neur_chan_lig-bd"/>
</dbReference>
<keyword evidence="8 20" id="KW-0472">Membrane</keyword>
<evidence type="ECO:0000256" key="5">
    <source>
        <dbReference type="ARBA" id="ARBA00022989"/>
    </source>
</evidence>
<evidence type="ECO:0000313" key="23">
    <source>
        <dbReference type="EMBL" id="KAI1896658.1"/>
    </source>
</evidence>
<comment type="subcellular location">
    <subcellularLocation>
        <location evidence="15">Postsynaptic cell membrane</location>
        <topology evidence="15">Multi-pass membrane protein</topology>
    </subcellularLocation>
</comment>
<evidence type="ECO:0000256" key="8">
    <source>
        <dbReference type="ARBA" id="ARBA00023136"/>
    </source>
</evidence>
<keyword evidence="4 20" id="KW-0732">Signal</keyword>
<keyword evidence="7 20" id="KW-0406">Ion transport</keyword>
<feature type="transmembrane region" description="Helical" evidence="20">
    <location>
        <begin position="237"/>
        <end position="261"/>
    </location>
</feature>
<evidence type="ECO:0000256" key="15">
    <source>
        <dbReference type="ARBA" id="ARBA00034104"/>
    </source>
</evidence>
<protein>
    <recommendedName>
        <fullName evidence="25">5-hydroxytryptamine receptor 3A-like</fullName>
    </recommendedName>
</protein>
<dbReference type="Pfam" id="PF02931">
    <property type="entry name" value="Neur_chan_LBD"/>
    <property type="match status" value="1"/>
</dbReference>
<evidence type="ECO:0000256" key="1">
    <source>
        <dbReference type="ARBA" id="ARBA00022448"/>
    </source>
</evidence>
<evidence type="ECO:0000256" key="4">
    <source>
        <dbReference type="ARBA" id="ARBA00022729"/>
    </source>
</evidence>
<comment type="catalytic activity">
    <reaction evidence="16">
        <text>K(+)(in) = K(+)(out)</text>
        <dbReference type="Rhea" id="RHEA:29463"/>
        <dbReference type="ChEBI" id="CHEBI:29103"/>
    </reaction>
</comment>
<keyword evidence="12" id="KW-0628">Postsynaptic cell membrane</keyword>
<reference evidence="23" key="1">
    <citation type="submission" date="2021-01" db="EMBL/GenBank/DDBJ databases">
        <authorList>
            <person name="Zahm M."/>
            <person name="Roques C."/>
            <person name="Cabau C."/>
            <person name="Klopp C."/>
            <person name="Donnadieu C."/>
            <person name="Jouanno E."/>
            <person name="Lampietro C."/>
            <person name="Louis A."/>
            <person name="Herpin A."/>
            <person name="Echchiki A."/>
            <person name="Berthelot C."/>
            <person name="Parey E."/>
            <person name="Roest-Crollius H."/>
            <person name="Braasch I."/>
            <person name="Postlethwait J."/>
            <person name="Bobe J."/>
            <person name="Montfort J."/>
            <person name="Bouchez O."/>
            <person name="Begum T."/>
            <person name="Mejri S."/>
            <person name="Adams A."/>
            <person name="Chen W.-J."/>
            <person name="Guiguen Y."/>
        </authorList>
    </citation>
    <scope>NUCLEOTIDE SEQUENCE</scope>
    <source>
        <tissue evidence="23">Blood</tissue>
    </source>
</reference>
<keyword evidence="9" id="KW-1015">Disulfide bond</keyword>
<dbReference type="GO" id="GO:0045211">
    <property type="term" value="C:postsynaptic membrane"/>
    <property type="evidence" value="ECO:0007669"/>
    <property type="project" value="UniProtKB-SubCell"/>
</dbReference>
<dbReference type="CDD" id="cd18996">
    <property type="entry name" value="LGIC_ECD_5-HT3"/>
    <property type="match status" value="1"/>
</dbReference>
<dbReference type="CDD" id="cd19063">
    <property type="entry name" value="LGIC_TM_5-HT3"/>
    <property type="match status" value="1"/>
</dbReference>
<dbReference type="InterPro" id="IPR038050">
    <property type="entry name" value="Neuro_actylchol_rec"/>
</dbReference>
<keyword evidence="3 20" id="KW-0812">Transmembrane</keyword>
<dbReference type="Pfam" id="PF02932">
    <property type="entry name" value="Neur_chan_memb"/>
    <property type="match status" value="1"/>
</dbReference>
<dbReference type="SUPFAM" id="SSF63712">
    <property type="entry name" value="Nicotinic receptor ligand binding domain-like"/>
    <property type="match status" value="1"/>
</dbReference>
<feature type="signal peptide" evidence="20">
    <location>
        <begin position="1"/>
        <end position="18"/>
    </location>
</feature>
<evidence type="ECO:0008006" key="25">
    <source>
        <dbReference type="Google" id="ProtNLM"/>
    </source>
</evidence>
<dbReference type="Gene3D" id="2.70.170.10">
    <property type="entry name" value="Neurotransmitter-gated ion-channel ligand-binding domain"/>
    <property type="match status" value="1"/>
</dbReference>
<gene>
    <name evidence="23" type="ORF">AGOR_G00097030</name>
</gene>
<feature type="domain" description="Neurotransmitter-gated ion-channel transmembrane" evidence="22">
    <location>
        <begin position="245"/>
        <end position="326"/>
    </location>
</feature>
<organism evidence="23 24">
    <name type="scientific">Albula goreensis</name>
    <dbReference type="NCBI Taxonomy" id="1534307"/>
    <lineage>
        <taxon>Eukaryota</taxon>
        <taxon>Metazoa</taxon>
        <taxon>Chordata</taxon>
        <taxon>Craniata</taxon>
        <taxon>Vertebrata</taxon>
        <taxon>Euteleostomi</taxon>
        <taxon>Actinopterygii</taxon>
        <taxon>Neopterygii</taxon>
        <taxon>Teleostei</taxon>
        <taxon>Albuliformes</taxon>
        <taxon>Albulidae</taxon>
        <taxon>Albula</taxon>
    </lineage>
</organism>
<evidence type="ECO:0000256" key="14">
    <source>
        <dbReference type="ARBA" id="ARBA00023303"/>
    </source>
</evidence>
<keyword evidence="14 20" id="KW-0407">Ion channel</keyword>
<keyword evidence="24" id="KW-1185">Reference proteome</keyword>